<gene>
    <name evidence="1" type="ORF">T231_00080</name>
</gene>
<reference evidence="1 2" key="1">
    <citation type="submission" date="2013-11" db="EMBL/GenBank/DDBJ databases">
        <title>Single cell genomics of uncultured Tannerella BU063 (oral taxon 286).</title>
        <authorList>
            <person name="Beall C.J."/>
            <person name="Campbell A.G."/>
            <person name="Griffen A.L."/>
            <person name="Podar M."/>
            <person name="Leys E.J."/>
        </authorList>
    </citation>
    <scope>NUCLEOTIDE SEQUENCE [LARGE SCALE GENOMIC DNA]</scope>
    <source>
        <strain evidence="1">Cell 6/7/9</strain>
    </source>
</reference>
<keyword evidence="2" id="KW-1185">Reference proteome</keyword>
<evidence type="ECO:0000313" key="2">
    <source>
        <dbReference type="Proteomes" id="UP000018874"/>
    </source>
</evidence>
<dbReference type="Gene3D" id="3.40.630.30">
    <property type="match status" value="1"/>
</dbReference>
<dbReference type="AlphaFoldDB" id="W2CY06"/>
<dbReference type="EMBL" id="AYYD01000016">
    <property type="protein sequence ID" value="ETK12045.1"/>
    <property type="molecule type" value="Genomic_DNA"/>
</dbReference>
<protein>
    <submittedName>
        <fullName evidence="1">Uncharacterized protein</fullName>
    </submittedName>
</protein>
<evidence type="ECO:0000313" key="1">
    <source>
        <dbReference type="EMBL" id="ETK12045.1"/>
    </source>
</evidence>
<comment type="caution">
    <text evidence="1">The sequence shown here is derived from an EMBL/GenBank/DDBJ whole genome shotgun (WGS) entry which is preliminary data.</text>
</comment>
<name>W2CY06_9BACT</name>
<sequence length="99" mass="12205">MLMSTNTFKENNLQFVDYIDLSEERQREVWIIRNLDIVRRFMIHSAPFSFERHLLFIKTLRMDRSRLYWSVFRDDKFISSVSLHPINWIFLQIMSLITF</sequence>
<accession>W2CY06</accession>
<proteinExistence type="predicted"/>
<dbReference type="Proteomes" id="UP000018874">
    <property type="component" value="Unassembled WGS sequence"/>
</dbReference>
<organism evidence="1 2">
    <name type="scientific">Tannerella sp. oral taxon BU063 isolate Cell 6/7/9</name>
    <dbReference type="NCBI Taxonomy" id="1411021"/>
    <lineage>
        <taxon>Bacteria</taxon>
        <taxon>Pseudomonadati</taxon>
        <taxon>Bacteroidota</taxon>
        <taxon>Bacteroidia</taxon>
        <taxon>Bacteroidales</taxon>
        <taxon>Tannerellaceae</taxon>
        <taxon>Tannerella</taxon>
    </lineage>
</organism>